<sequence length="125" mass="14816">MAAKNALNITRQVKPLVSSTPLDARIRVLSLYKAWYRHIPYMVKDFDIPPSVNECRDVLRRNFKKNAHVKDIRVIDMLVIKGQQDLKEVVNHWKQPNHIMAKWFSDEYIEERPKDFISKFLSGHE</sequence>
<dbReference type="GO" id="GO:0005743">
    <property type="term" value="C:mitochondrial inner membrane"/>
    <property type="evidence" value="ECO:0007669"/>
    <property type="project" value="UniProtKB-SubCell"/>
</dbReference>
<dbReference type="Pfam" id="PF05347">
    <property type="entry name" value="Complex1_LYR"/>
    <property type="match status" value="1"/>
</dbReference>
<reference evidence="15" key="1">
    <citation type="journal article" date="2015" name="Sci. Rep.">
        <title>Spliced leader RNA trans-splicing discovered in copepods.</title>
        <authorList>
            <person name="Yang F."/>
            <person name="Xu D."/>
            <person name="Zhuang Y."/>
            <person name="Yi X."/>
            <person name="Huang Y."/>
            <person name="Chen H."/>
            <person name="Lin S."/>
            <person name="Campbell D.A."/>
            <person name="Sturm N.R."/>
            <person name="Liu G."/>
            <person name="Zhang H."/>
        </authorList>
    </citation>
    <scope>NUCLEOTIDE SEQUENCE</scope>
</reference>
<evidence type="ECO:0000256" key="11">
    <source>
        <dbReference type="ARBA" id="ARBA00030213"/>
    </source>
</evidence>
<dbReference type="GO" id="GO:0006979">
    <property type="term" value="P:response to oxidative stress"/>
    <property type="evidence" value="ECO:0007669"/>
    <property type="project" value="TreeGrafter"/>
</dbReference>
<keyword evidence="10" id="KW-0472">Membrane</keyword>
<evidence type="ECO:0000313" key="15">
    <source>
        <dbReference type="EMBL" id="ALS05268.1"/>
    </source>
</evidence>
<proteinExistence type="evidence at transcript level"/>
<keyword evidence="9" id="KW-0496">Mitochondrion</keyword>
<evidence type="ECO:0000259" key="14">
    <source>
        <dbReference type="Pfam" id="PF05347"/>
    </source>
</evidence>
<evidence type="ECO:0000256" key="3">
    <source>
        <dbReference type="ARBA" id="ARBA00011790"/>
    </source>
</evidence>
<dbReference type="InterPro" id="IPR008011">
    <property type="entry name" value="Complex1_LYR_dom"/>
</dbReference>
<evidence type="ECO:0000256" key="8">
    <source>
        <dbReference type="ARBA" id="ARBA00022982"/>
    </source>
</evidence>
<evidence type="ECO:0000256" key="9">
    <source>
        <dbReference type="ARBA" id="ARBA00023128"/>
    </source>
</evidence>
<name>A0A0U2TIR8_9MAXI</name>
<dbReference type="EMBL" id="KT755434">
    <property type="protein sequence ID" value="ALS05268.1"/>
    <property type="molecule type" value="mRNA"/>
</dbReference>
<evidence type="ECO:0000256" key="7">
    <source>
        <dbReference type="ARBA" id="ARBA00022792"/>
    </source>
</evidence>
<keyword evidence="8" id="KW-0249">Electron transport</keyword>
<dbReference type="AlphaFoldDB" id="A0A0U2TIR8"/>
<evidence type="ECO:0000256" key="4">
    <source>
        <dbReference type="ARBA" id="ARBA00016386"/>
    </source>
</evidence>
<dbReference type="GO" id="GO:0045271">
    <property type="term" value="C:respiratory chain complex I"/>
    <property type="evidence" value="ECO:0007669"/>
    <property type="project" value="InterPro"/>
</dbReference>
<evidence type="ECO:0000256" key="12">
    <source>
        <dbReference type="ARBA" id="ARBA00032352"/>
    </source>
</evidence>
<evidence type="ECO:0000256" key="13">
    <source>
        <dbReference type="ARBA" id="ARBA00046116"/>
    </source>
</evidence>
<dbReference type="PANTHER" id="PTHR12964:SF0">
    <property type="entry name" value="NADH DEHYDROGENASE [UBIQUINONE] 1 ALPHA SUBCOMPLEX SUBUNIT 6"/>
    <property type="match status" value="1"/>
</dbReference>
<keyword evidence="7" id="KW-0999">Mitochondrion inner membrane</keyword>
<accession>A0A0U2TIR8</accession>
<dbReference type="InterPro" id="IPR016488">
    <property type="entry name" value="NADH_Ub_cplx-1_asu_su-6"/>
</dbReference>
<organism evidence="15">
    <name type="scientific">Tortanus forcipatus</name>
    <dbReference type="NCBI Taxonomy" id="197020"/>
    <lineage>
        <taxon>Eukaryota</taxon>
        <taxon>Metazoa</taxon>
        <taxon>Ecdysozoa</taxon>
        <taxon>Arthropoda</taxon>
        <taxon>Crustacea</taxon>
        <taxon>Multicrustacea</taxon>
        <taxon>Hexanauplia</taxon>
        <taxon>Copepoda</taxon>
        <taxon>Calanoida</taxon>
        <taxon>Tortanidae</taxon>
        <taxon>Tortanus</taxon>
    </lineage>
</organism>
<evidence type="ECO:0000256" key="5">
    <source>
        <dbReference type="ARBA" id="ARBA00022448"/>
    </source>
</evidence>
<evidence type="ECO:0000256" key="1">
    <source>
        <dbReference type="ARBA" id="ARBA00004443"/>
    </source>
</evidence>
<comment type="subunit">
    <text evidence="3">Mammalian complex I is composed of 45 different subunits.</text>
</comment>
<comment type="similarity">
    <text evidence="2">Belongs to the complex I LYR family.</text>
</comment>
<dbReference type="CDD" id="cd20266">
    <property type="entry name" value="Complex1_LYR_NDUFA6_LYRM6"/>
    <property type="match status" value="1"/>
</dbReference>
<feature type="domain" description="Complex 1 LYR protein" evidence="14">
    <location>
        <begin position="34"/>
        <end position="88"/>
    </location>
</feature>
<dbReference type="PIRSF" id="PIRSF006643">
    <property type="entry name" value="NDUA6"/>
    <property type="match status" value="1"/>
</dbReference>
<keyword evidence="5" id="KW-0813">Transport</keyword>
<comment type="subcellular location">
    <subcellularLocation>
        <location evidence="1">Mitochondrion inner membrane</location>
        <topology evidence="1">Peripheral membrane protein</topology>
        <orientation evidence="1">Matrix side</orientation>
    </subcellularLocation>
</comment>
<dbReference type="InterPro" id="IPR045299">
    <property type="entry name" value="Complex1_LYR_NDUFA6_LYRM6"/>
</dbReference>
<evidence type="ECO:0000256" key="2">
    <source>
        <dbReference type="ARBA" id="ARBA00009508"/>
    </source>
</evidence>
<protein>
    <recommendedName>
        <fullName evidence="4">NADH dehydrogenase [ubiquinone] 1 alpha subcomplex subunit 6</fullName>
    </recommendedName>
    <alternativeName>
        <fullName evidence="11">Complex I-B14</fullName>
    </alternativeName>
    <alternativeName>
        <fullName evidence="12">NADH-ubiquinone oxidoreductase B14 subunit</fullName>
    </alternativeName>
</protein>
<evidence type="ECO:0000256" key="10">
    <source>
        <dbReference type="ARBA" id="ARBA00023136"/>
    </source>
</evidence>
<dbReference type="PANTHER" id="PTHR12964">
    <property type="entry name" value="NADH-UBIQUINONE OXIDOREDUCTASE B14 SUBUNIT"/>
    <property type="match status" value="1"/>
</dbReference>
<keyword evidence="6" id="KW-0679">Respiratory chain</keyword>
<evidence type="ECO:0000256" key="6">
    <source>
        <dbReference type="ARBA" id="ARBA00022660"/>
    </source>
</evidence>
<comment type="function">
    <text evidence="13">Accessory subunit of the mitochondrial membrane respiratory chain NADH dehydrogenase (Complex I), that is believed to be not involved in catalysis. Required for proper complex I assembly. Complex I functions in the transfer of electrons from NADH to the respiratory chain. The immediate electron acceptor for the enzyme is believed to be ubiquinone.</text>
</comment>